<gene>
    <name evidence="5" type="ORF">ROA7450_01382</name>
</gene>
<sequence>MAGKVEKRREELRKKLISIAEQRIKEEGISAIKARDLAKAANCAVGAIYNVFDDLFDIVIAVNGITFQHLGQAVAASLVGNENAPPTERLIVMSHAYLEFAAANPRTWRTLFDARMSTEMEIPAWYLAELERLFGFIAGPVRECFPDTSDEDVSLMTRALFSSVHGIVLLGLENRISGVPDDQIKRMISITLQQLTGNK</sequence>
<keyword evidence="1" id="KW-0805">Transcription regulation</keyword>
<dbReference type="SUPFAM" id="SSF46689">
    <property type="entry name" value="Homeodomain-like"/>
    <property type="match status" value="1"/>
</dbReference>
<proteinExistence type="predicted"/>
<dbReference type="InterPro" id="IPR036271">
    <property type="entry name" value="Tet_transcr_reg_TetR-rel_C_sf"/>
</dbReference>
<feature type="domain" description="HTH-type transcriptional regulator MT1864/Rv1816-like C-terminal" evidence="4">
    <location>
        <begin position="93"/>
        <end position="183"/>
    </location>
</feature>
<dbReference type="RefSeq" id="WP_085804924.1">
    <property type="nucleotide sequence ID" value="NZ_FWFX01000003.1"/>
</dbReference>
<dbReference type="AlphaFoldDB" id="A0A1X6YUN2"/>
<reference evidence="5 6" key="1">
    <citation type="submission" date="2017-03" db="EMBL/GenBank/DDBJ databases">
        <authorList>
            <person name="Afonso C.L."/>
            <person name="Miller P.J."/>
            <person name="Scott M.A."/>
            <person name="Spackman E."/>
            <person name="Goraichik I."/>
            <person name="Dimitrov K.M."/>
            <person name="Suarez D.L."/>
            <person name="Swayne D.E."/>
        </authorList>
    </citation>
    <scope>NUCLEOTIDE SEQUENCE [LARGE SCALE GENOMIC DNA]</scope>
    <source>
        <strain evidence="5 6">CECT 7450</strain>
    </source>
</reference>
<dbReference type="InterPro" id="IPR009057">
    <property type="entry name" value="Homeodomain-like_sf"/>
</dbReference>
<keyword evidence="3" id="KW-0804">Transcription</keyword>
<organism evidence="5 6">
    <name type="scientific">Roseovarius albus</name>
    <dbReference type="NCBI Taxonomy" id="1247867"/>
    <lineage>
        <taxon>Bacteria</taxon>
        <taxon>Pseudomonadati</taxon>
        <taxon>Pseudomonadota</taxon>
        <taxon>Alphaproteobacteria</taxon>
        <taxon>Rhodobacterales</taxon>
        <taxon>Roseobacteraceae</taxon>
        <taxon>Roseovarius</taxon>
    </lineage>
</organism>
<keyword evidence="2" id="KW-0238">DNA-binding</keyword>
<dbReference type="Pfam" id="PF13305">
    <property type="entry name" value="TetR_C_33"/>
    <property type="match status" value="1"/>
</dbReference>
<evidence type="ECO:0000256" key="1">
    <source>
        <dbReference type="ARBA" id="ARBA00023015"/>
    </source>
</evidence>
<dbReference type="InterPro" id="IPR050109">
    <property type="entry name" value="HTH-type_TetR-like_transc_reg"/>
</dbReference>
<evidence type="ECO:0000256" key="3">
    <source>
        <dbReference type="ARBA" id="ARBA00023163"/>
    </source>
</evidence>
<evidence type="ECO:0000313" key="6">
    <source>
        <dbReference type="Proteomes" id="UP000193061"/>
    </source>
</evidence>
<protein>
    <recommendedName>
        <fullName evidence="4">HTH-type transcriptional regulator MT1864/Rv1816-like C-terminal domain-containing protein</fullName>
    </recommendedName>
</protein>
<keyword evidence="6" id="KW-1185">Reference proteome</keyword>
<dbReference type="SUPFAM" id="SSF48498">
    <property type="entry name" value="Tetracyclin repressor-like, C-terminal domain"/>
    <property type="match status" value="1"/>
</dbReference>
<dbReference type="GO" id="GO:0000976">
    <property type="term" value="F:transcription cis-regulatory region binding"/>
    <property type="evidence" value="ECO:0007669"/>
    <property type="project" value="TreeGrafter"/>
</dbReference>
<dbReference type="PANTHER" id="PTHR30055:SF234">
    <property type="entry name" value="HTH-TYPE TRANSCRIPTIONAL REGULATOR BETI"/>
    <property type="match status" value="1"/>
</dbReference>
<evidence type="ECO:0000313" key="5">
    <source>
        <dbReference type="EMBL" id="SLN31239.1"/>
    </source>
</evidence>
<name>A0A1X6YUN2_9RHOB</name>
<dbReference type="PANTHER" id="PTHR30055">
    <property type="entry name" value="HTH-TYPE TRANSCRIPTIONAL REGULATOR RUTR"/>
    <property type="match status" value="1"/>
</dbReference>
<dbReference type="Proteomes" id="UP000193061">
    <property type="component" value="Unassembled WGS sequence"/>
</dbReference>
<dbReference type="EMBL" id="FWFX01000003">
    <property type="protein sequence ID" value="SLN31239.1"/>
    <property type="molecule type" value="Genomic_DNA"/>
</dbReference>
<evidence type="ECO:0000256" key="2">
    <source>
        <dbReference type="ARBA" id="ARBA00023125"/>
    </source>
</evidence>
<accession>A0A1X6YUN2</accession>
<dbReference type="InterPro" id="IPR025996">
    <property type="entry name" value="MT1864/Rv1816-like_C"/>
</dbReference>
<dbReference type="OrthoDB" id="7223515at2"/>
<dbReference type="Gene3D" id="1.10.357.10">
    <property type="entry name" value="Tetracycline Repressor, domain 2"/>
    <property type="match status" value="1"/>
</dbReference>
<evidence type="ECO:0000259" key="4">
    <source>
        <dbReference type="Pfam" id="PF13305"/>
    </source>
</evidence>
<dbReference type="GO" id="GO:0003700">
    <property type="term" value="F:DNA-binding transcription factor activity"/>
    <property type="evidence" value="ECO:0007669"/>
    <property type="project" value="TreeGrafter"/>
</dbReference>